<dbReference type="GO" id="GO:0009247">
    <property type="term" value="P:glycolipid biosynthetic process"/>
    <property type="evidence" value="ECO:0007669"/>
    <property type="project" value="TreeGrafter"/>
</dbReference>
<comment type="similarity">
    <text evidence="1">Belongs to the saccharopine dehydrogenase family.</text>
</comment>
<evidence type="ECO:0000256" key="1">
    <source>
        <dbReference type="ARBA" id="ARBA00038048"/>
    </source>
</evidence>
<dbReference type="InterPro" id="IPR051276">
    <property type="entry name" value="Saccharopine_DH-like_oxidrdct"/>
</dbReference>
<dbReference type="AlphaFoldDB" id="A0A6G1KSW0"/>
<protein>
    <recommendedName>
        <fullName evidence="3">Saccharopine dehydrogenase NADP binding domain-containing protein</fullName>
    </recommendedName>
</protein>
<keyword evidence="2" id="KW-0812">Transmembrane</keyword>
<dbReference type="GO" id="GO:0005886">
    <property type="term" value="C:plasma membrane"/>
    <property type="evidence" value="ECO:0007669"/>
    <property type="project" value="TreeGrafter"/>
</dbReference>
<evidence type="ECO:0000256" key="2">
    <source>
        <dbReference type="SAM" id="Phobius"/>
    </source>
</evidence>
<sequence length="415" mass="45579">MAQSERQYECILFGATGYTGKYCAEHITSALPTDFRWAVAGRSESKLKQVVDELKNLNSDRKEPNIEVAQLQKDDLVALARKTKVLVTTVGPYHKYGTQVVEACAECGTHYLDVTGETPWVYDVIKKYDAIAKRNGAILIPQNGIESAPTDLLVFSLVSHIRQTLGVGTKEVVQCTYDLKAAPSGGTLATVLTLFESYSLGQFLQASKPWAFSPAGASQGRHQKSLVETLTGVRTVPDLGTLSDSLQGPADIPIVQRSWGLHDGGMLYGPKFYLTAYQRTRNFLQGFVLHLAMTFGLLFITLPPVRWLLKNFVYQPGQGPTREQVKHDYVEWRAIAHADVADPADPKRAYARMRWEGSMYAFTGVTSAEAALILARSKSTAHEIGGGVLTPATLGAPYLERLQEAGLKTEVRTLP</sequence>
<keyword evidence="5" id="KW-1185">Reference proteome</keyword>
<dbReference type="GO" id="GO:0005811">
    <property type="term" value="C:lipid droplet"/>
    <property type="evidence" value="ECO:0007669"/>
    <property type="project" value="TreeGrafter"/>
</dbReference>
<feature type="domain" description="Saccharopine dehydrogenase NADP binding" evidence="3">
    <location>
        <begin position="11"/>
        <end position="139"/>
    </location>
</feature>
<dbReference type="Pfam" id="PF03435">
    <property type="entry name" value="Sacchrp_dh_NADP"/>
    <property type="match status" value="1"/>
</dbReference>
<dbReference type="OrthoDB" id="10268090at2759"/>
<evidence type="ECO:0000313" key="5">
    <source>
        <dbReference type="Proteomes" id="UP000799436"/>
    </source>
</evidence>
<dbReference type="InterPro" id="IPR005097">
    <property type="entry name" value="Sacchrp_dh_NADP-bd"/>
</dbReference>
<dbReference type="EMBL" id="ML995973">
    <property type="protein sequence ID" value="KAF2763695.1"/>
    <property type="molecule type" value="Genomic_DNA"/>
</dbReference>
<proteinExistence type="inferred from homology"/>
<dbReference type="PANTHER" id="PTHR12286:SF5">
    <property type="entry name" value="SACCHAROPINE DEHYDROGENASE-LIKE OXIDOREDUCTASE"/>
    <property type="match status" value="1"/>
</dbReference>
<dbReference type="GO" id="GO:0005739">
    <property type="term" value="C:mitochondrion"/>
    <property type="evidence" value="ECO:0007669"/>
    <property type="project" value="TreeGrafter"/>
</dbReference>
<evidence type="ECO:0000313" key="4">
    <source>
        <dbReference type="EMBL" id="KAF2763695.1"/>
    </source>
</evidence>
<gene>
    <name evidence="4" type="ORF">EJ03DRAFT_283627</name>
</gene>
<reference evidence="4" key="1">
    <citation type="journal article" date="2020" name="Stud. Mycol.">
        <title>101 Dothideomycetes genomes: a test case for predicting lifestyles and emergence of pathogens.</title>
        <authorList>
            <person name="Haridas S."/>
            <person name="Albert R."/>
            <person name="Binder M."/>
            <person name="Bloem J."/>
            <person name="Labutti K."/>
            <person name="Salamov A."/>
            <person name="Andreopoulos B."/>
            <person name="Baker S."/>
            <person name="Barry K."/>
            <person name="Bills G."/>
            <person name="Bluhm B."/>
            <person name="Cannon C."/>
            <person name="Castanera R."/>
            <person name="Culley D."/>
            <person name="Daum C."/>
            <person name="Ezra D."/>
            <person name="Gonzalez J."/>
            <person name="Henrissat B."/>
            <person name="Kuo A."/>
            <person name="Liang C."/>
            <person name="Lipzen A."/>
            <person name="Lutzoni F."/>
            <person name="Magnuson J."/>
            <person name="Mondo S."/>
            <person name="Nolan M."/>
            <person name="Ohm R."/>
            <person name="Pangilinan J."/>
            <person name="Park H.-J."/>
            <person name="Ramirez L."/>
            <person name="Alfaro M."/>
            <person name="Sun H."/>
            <person name="Tritt A."/>
            <person name="Yoshinaga Y."/>
            <person name="Zwiers L.-H."/>
            <person name="Turgeon B."/>
            <person name="Goodwin S."/>
            <person name="Spatafora J."/>
            <person name="Crous P."/>
            <person name="Grigoriev I."/>
        </authorList>
    </citation>
    <scope>NUCLEOTIDE SEQUENCE</scope>
    <source>
        <strain evidence="4">CBS 116005</strain>
    </source>
</reference>
<dbReference type="Gene3D" id="3.40.50.720">
    <property type="entry name" value="NAD(P)-binding Rossmann-like Domain"/>
    <property type="match status" value="1"/>
</dbReference>
<keyword evidence="2" id="KW-0472">Membrane</keyword>
<feature type="transmembrane region" description="Helical" evidence="2">
    <location>
        <begin position="283"/>
        <end position="302"/>
    </location>
</feature>
<organism evidence="4 5">
    <name type="scientific">Teratosphaeria nubilosa</name>
    <dbReference type="NCBI Taxonomy" id="161662"/>
    <lineage>
        <taxon>Eukaryota</taxon>
        <taxon>Fungi</taxon>
        <taxon>Dikarya</taxon>
        <taxon>Ascomycota</taxon>
        <taxon>Pezizomycotina</taxon>
        <taxon>Dothideomycetes</taxon>
        <taxon>Dothideomycetidae</taxon>
        <taxon>Mycosphaerellales</taxon>
        <taxon>Teratosphaeriaceae</taxon>
        <taxon>Teratosphaeria</taxon>
    </lineage>
</organism>
<dbReference type="PANTHER" id="PTHR12286">
    <property type="entry name" value="SACCHAROPINE DEHYDROGENASE-LIKE OXIDOREDUCTASE"/>
    <property type="match status" value="1"/>
</dbReference>
<keyword evidence="2" id="KW-1133">Transmembrane helix</keyword>
<name>A0A6G1KSW0_9PEZI</name>
<evidence type="ECO:0000259" key="3">
    <source>
        <dbReference type="Pfam" id="PF03435"/>
    </source>
</evidence>
<dbReference type="Proteomes" id="UP000799436">
    <property type="component" value="Unassembled WGS sequence"/>
</dbReference>
<dbReference type="InterPro" id="IPR036291">
    <property type="entry name" value="NAD(P)-bd_dom_sf"/>
</dbReference>
<accession>A0A6G1KSW0</accession>
<dbReference type="SUPFAM" id="SSF51735">
    <property type="entry name" value="NAD(P)-binding Rossmann-fold domains"/>
    <property type="match status" value="1"/>
</dbReference>